<protein>
    <submittedName>
        <fullName evidence="2">Uncharacterized protein</fullName>
    </submittedName>
</protein>
<name>I4LXK3_GARVA</name>
<dbReference type="EMBL" id="ADER01000011">
    <property type="protein sequence ID" value="EIK81693.1"/>
    <property type="molecule type" value="Genomic_DNA"/>
</dbReference>
<evidence type="ECO:0000313" key="3">
    <source>
        <dbReference type="Proteomes" id="UP000004884"/>
    </source>
</evidence>
<feature type="transmembrane region" description="Helical" evidence="1">
    <location>
        <begin position="82"/>
        <end position="100"/>
    </location>
</feature>
<dbReference type="PATRIC" id="fig|698956.3.peg.377"/>
<proteinExistence type="predicted"/>
<organism evidence="2 3">
    <name type="scientific">Gardnerella vaginalis 1400E</name>
    <dbReference type="NCBI Taxonomy" id="698956"/>
    <lineage>
        <taxon>Bacteria</taxon>
        <taxon>Bacillati</taxon>
        <taxon>Actinomycetota</taxon>
        <taxon>Actinomycetes</taxon>
        <taxon>Bifidobacteriales</taxon>
        <taxon>Bifidobacteriaceae</taxon>
        <taxon>Gardnerella</taxon>
    </lineage>
</organism>
<keyword evidence="1" id="KW-0472">Membrane</keyword>
<feature type="transmembrane region" description="Helical" evidence="1">
    <location>
        <begin position="120"/>
        <end position="140"/>
    </location>
</feature>
<dbReference type="AlphaFoldDB" id="I4LXK3"/>
<feature type="transmembrane region" description="Helical" evidence="1">
    <location>
        <begin position="249"/>
        <end position="269"/>
    </location>
</feature>
<feature type="transmembrane region" description="Helical" evidence="1">
    <location>
        <begin position="35"/>
        <end position="53"/>
    </location>
</feature>
<dbReference type="Proteomes" id="UP000004884">
    <property type="component" value="Unassembled WGS sequence"/>
</dbReference>
<feature type="transmembrane region" description="Helical" evidence="1">
    <location>
        <begin position="210"/>
        <end position="229"/>
    </location>
</feature>
<dbReference type="RefSeq" id="WP_004123802.1">
    <property type="nucleotide sequence ID" value="NZ_ADER01000011.1"/>
</dbReference>
<comment type="caution">
    <text evidence="2">The sequence shown here is derived from an EMBL/GenBank/DDBJ whole genome shotgun (WGS) entry which is preliminary data.</text>
</comment>
<keyword evidence="1" id="KW-1133">Transmembrane helix</keyword>
<keyword evidence="1" id="KW-0812">Transmembrane</keyword>
<evidence type="ECO:0000256" key="1">
    <source>
        <dbReference type="SAM" id="Phobius"/>
    </source>
</evidence>
<reference evidence="2 3" key="1">
    <citation type="journal article" date="2012" name="J. Bacteriol.">
        <title>Comparative Genomic Analyses of 17 Clinical Isolates of Gardnerella vaginalis Provide Evidence of Multiple Genetically Isolated Clades Consistent with Subspeciation into Genovars.</title>
        <authorList>
            <person name="Ahmed A."/>
            <person name="Earl J."/>
            <person name="Retchless A."/>
            <person name="Hillier S."/>
            <person name="Rabe L."/>
            <person name="Cherpes T."/>
            <person name="Powell E."/>
            <person name="Janto B."/>
            <person name="Eutsey R."/>
            <person name="Hiller N.L."/>
            <person name="Boissy R."/>
            <person name="Dahlgreen M."/>
            <person name="Hall B."/>
            <person name="Costerton J."/>
            <person name="Post J.C."/>
            <person name="Hu F."/>
            <person name="Ehrlich G."/>
        </authorList>
    </citation>
    <scope>NUCLEOTIDE SEQUENCE [LARGE SCALE GENOMIC DNA]</scope>
    <source>
        <strain evidence="2 3">1400E</strain>
    </source>
</reference>
<gene>
    <name evidence="2" type="ORF">CGSMWGv1400E_01955</name>
</gene>
<feature type="transmembrane region" description="Helical" evidence="1">
    <location>
        <begin position="152"/>
        <end position="185"/>
    </location>
</feature>
<sequence length="331" mass="37607">MCNKTVNDTSYSSNKNDLYKNIIKKITDYFKERKAVSIVSAIIFCAVIVAACFSDLSVCECATIISLTVAFIINLFLGKHYIIGFVISLLTYIFFSMYTYSNTYVSILNSSIKCIPILKCVLAILVVAIYFAVTCSFIYRSFQLVLKENTKLIFPVIALFVFFAILDNSNWEIVVLAVAVVTFVLEPKNLNILFKKVFHKKIKCGKKTLVVLRICVLLLQVLVYLSMELSKLLGKFVENCSYTCISDGWIAFFRILIFVVLSTVMLHLLKTKKDKIFCSLEKIIDSVDKYCKIGAEEQLDQSVSNYSQNENMSKEVQVSDMNNDLKVNNEN</sequence>
<accession>I4LXK3</accession>
<feature type="transmembrane region" description="Helical" evidence="1">
    <location>
        <begin position="58"/>
        <end position="76"/>
    </location>
</feature>
<evidence type="ECO:0000313" key="2">
    <source>
        <dbReference type="EMBL" id="EIK81693.1"/>
    </source>
</evidence>